<organism evidence="1 2">
    <name type="scientific">Batillaria attramentaria</name>
    <dbReference type="NCBI Taxonomy" id="370345"/>
    <lineage>
        <taxon>Eukaryota</taxon>
        <taxon>Metazoa</taxon>
        <taxon>Spiralia</taxon>
        <taxon>Lophotrochozoa</taxon>
        <taxon>Mollusca</taxon>
        <taxon>Gastropoda</taxon>
        <taxon>Caenogastropoda</taxon>
        <taxon>Sorbeoconcha</taxon>
        <taxon>Cerithioidea</taxon>
        <taxon>Batillariidae</taxon>
        <taxon>Batillaria</taxon>
    </lineage>
</organism>
<reference evidence="1 2" key="1">
    <citation type="journal article" date="2023" name="Sci. Data">
        <title>Genome assembly of the Korean intertidal mud-creeper Batillaria attramentaria.</title>
        <authorList>
            <person name="Patra A.K."/>
            <person name="Ho P.T."/>
            <person name="Jun S."/>
            <person name="Lee S.J."/>
            <person name="Kim Y."/>
            <person name="Won Y.J."/>
        </authorList>
    </citation>
    <scope>NUCLEOTIDE SEQUENCE [LARGE SCALE GENOMIC DNA]</scope>
    <source>
        <strain evidence="1">Wonlab-2016</strain>
    </source>
</reference>
<gene>
    <name evidence="1" type="ORF">BaRGS_00017797</name>
</gene>
<dbReference type="EMBL" id="JACVVK020000121">
    <property type="protein sequence ID" value="KAK7490925.1"/>
    <property type="molecule type" value="Genomic_DNA"/>
</dbReference>
<proteinExistence type="predicted"/>
<evidence type="ECO:0000313" key="2">
    <source>
        <dbReference type="Proteomes" id="UP001519460"/>
    </source>
</evidence>
<dbReference type="Proteomes" id="UP001519460">
    <property type="component" value="Unassembled WGS sequence"/>
</dbReference>
<accession>A0ABD0KUU4</accession>
<keyword evidence="2" id="KW-1185">Reference proteome</keyword>
<evidence type="ECO:0000313" key="1">
    <source>
        <dbReference type="EMBL" id="KAK7490925.1"/>
    </source>
</evidence>
<name>A0ABD0KUU4_9CAEN</name>
<dbReference type="AlphaFoldDB" id="A0ABD0KUU4"/>
<protein>
    <submittedName>
        <fullName evidence="1">Uncharacterized protein</fullName>
    </submittedName>
</protein>
<sequence length="117" mass="13227">MQISRFGYGSAKTEVRFVLSVVQFPHMSKYSHATGTKRNSRKRKNWTLITADLAFQTKLSFENYFVSLGTIVYFSIQTCITLLYCPSRCTVVSANQHNDKNWATSPATLAIHEKAVA</sequence>
<comment type="caution">
    <text evidence="1">The sequence shown here is derived from an EMBL/GenBank/DDBJ whole genome shotgun (WGS) entry which is preliminary data.</text>
</comment>